<dbReference type="Proteomes" id="UP000028824">
    <property type="component" value="Unassembled WGS sequence"/>
</dbReference>
<name>A0A086XQM8_9RHOB</name>
<reference evidence="2 3" key="1">
    <citation type="submission" date="2014-03" db="EMBL/GenBank/DDBJ databases">
        <title>Genome of Paenirhodobacter enshiensis DW2-9.</title>
        <authorList>
            <person name="Wang D."/>
            <person name="Wang G."/>
        </authorList>
    </citation>
    <scope>NUCLEOTIDE SEQUENCE [LARGE SCALE GENOMIC DNA]</scope>
    <source>
        <strain evidence="2 3">DW2-9</strain>
    </source>
</reference>
<dbReference type="EMBL" id="JFZB01000054">
    <property type="protein sequence ID" value="KFI24328.1"/>
    <property type="molecule type" value="Genomic_DNA"/>
</dbReference>
<evidence type="ECO:0008006" key="4">
    <source>
        <dbReference type="Google" id="ProtNLM"/>
    </source>
</evidence>
<organism evidence="2 3">
    <name type="scientific">Paenirhodobacter enshiensis</name>
    <dbReference type="NCBI Taxonomy" id="1105367"/>
    <lineage>
        <taxon>Bacteria</taxon>
        <taxon>Pseudomonadati</taxon>
        <taxon>Pseudomonadota</taxon>
        <taxon>Alphaproteobacteria</taxon>
        <taxon>Rhodobacterales</taxon>
        <taxon>Rhodobacter group</taxon>
        <taxon>Paenirhodobacter</taxon>
    </lineage>
</organism>
<dbReference type="InterPro" id="IPR010064">
    <property type="entry name" value="HK97-gp10_tail"/>
</dbReference>
<dbReference type="OrthoDB" id="7585428at2"/>
<evidence type="ECO:0000313" key="3">
    <source>
        <dbReference type="Proteomes" id="UP000028824"/>
    </source>
</evidence>
<evidence type="ECO:0000313" key="2">
    <source>
        <dbReference type="EMBL" id="KFI24328.1"/>
    </source>
</evidence>
<dbReference type="STRING" id="1105367.CG50_10800"/>
<feature type="region of interest" description="Disordered" evidence="1">
    <location>
        <begin position="107"/>
        <end position="138"/>
    </location>
</feature>
<proteinExistence type="predicted"/>
<dbReference type="Pfam" id="PF04883">
    <property type="entry name" value="HK97-gp10_like"/>
    <property type="match status" value="1"/>
</dbReference>
<dbReference type="AlphaFoldDB" id="A0A086XQM8"/>
<dbReference type="eggNOG" id="ENOG5032WQE">
    <property type="taxonomic scope" value="Bacteria"/>
</dbReference>
<accession>A0A086XQM8</accession>
<dbReference type="RefSeq" id="WP_036640210.1">
    <property type="nucleotide sequence ID" value="NZ_JFZB01000054.1"/>
</dbReference>
<protein>
    <recommendedName>
        <fullName evidence="4">Phage protein, HK97 gp10 family</fullName>
    </recommendedName>
</protein>
<keyword evidence="3" id="KW-1185">Reference proteome</keyword>
<comment type="caution">
    <text evidence="2">The sequence shown here is derived from an EMBL/GenBank/DDBJ whole genome shotgun (WGS) entry which is preliminary data.</text>
</comment>
<gene>
    <name evidence="2" type="ORF">CG50_10800</name>
</gene>
<evidence type="ECO:0000256" key="1">
    <source>
        <dbReference type="SAM" id="MobiDB-lite"/>
    </source>
</evidence>
<sequence>MANSTSMNIEGLVDLDKAMDNLSKATNRRILRNALSKAAQPMADAAAANAPKRTGRLARSIIVGSKLNDSQKKMHRKLTAEERSAVTLFVGPSYREGAGGRAGHLVEFGTRPHINGGKFKGTRNPGTKPRPFMRPAFDAEAEPTVRRLKPLLWAAIDRAAKRAARRLAKGG</sequence>
<dbReference type="NCBIfam" id="TIGR01725">
    <property type="entry name" value="phge_HK97_gp10"/>
    <property type="match status" value="1"/>
</dbReference>